<dbReference type="PANTHER" id="PTHR42910">
    <property type="entry name" value="TRANSPORTER SCO4007-RELATED"/>
    <property type="match status" value="1"/>
</dbReference>
<evidence type="ECO:0000256" key="1">
    <source>
        <dbReference type="ARBA" id="ARBA00004651"/>
    </source>
</evidence>
<dbReference type="Pfam" id="PF07690">
    <property type="entry name" value="MFS_1"/>
    <property type="match status" value="1"/>
</dbReference>
<organism evidence="7 8">
    <name type="scientific">Nocardia callitridis</name>
    <dbReference type="NCBI Taxonomy" id="648753"/>
    <lineage>
        <taxon>Bacteria</taxon>
        <taxon>Bacillati</taxon>
        <taxon>Actinomycetota</taxon>
        <taxon>Actinomycetes</taxon>
        <taxon>Mycobacteriales</taxon>
        <taxon>Nocardiaceae</taxon>
        <taxon>Nocardia</taxon>
    </lineage>
</organism>
<feature type="transmembrane region" description="Helical" evidence="5">
    <location>
        <begin position="245"/>
        <end position="266"/>
    </location>
</feature>
<evidence type="ECO:0000313" key="8">
    <source>
        <dbReference type="Proteomes" id="UP001500603"/>
    </source>
</evidence>
<dbReference type="InterPro" id="IPR020846">
    <property type="entry name" value="MFS_dom"/>
</dbReference>
<evidence type="ECO:0000256" key="5">
    <source>
        <dbReference type="SAM" id="Phobius"/>
    </source>
</evidence>
<accession>A0ABP9K6E6</accession>
<feature type="transmembrane region" description="Helical" evidence="5">
    <location>
        <begin position="297"/>
        <end position="315"/>
    </location>
</feature>
<comment type="subcellular location">
    <subcellularLocation>
        <location evidence="1">Cell membrane</location>
        <topology evidence="1">Multi-pass membrane protein</topology>
    </subcellularLocation>
</comment>
<dbReference type="InterPro" id="IPR011701">
    <property type="entry name" value="MFS"/>
</dbReference>
<evidence type="ECO:0000256" key="3">
    <source>
        <dbReference type="ARBA" id="ARBA00022989"/>
    </source>
</evidence>
<sequence>MTRPILLLMTIASGLSAAGMYFAQPLLAVLRDALHMSATAAGLTVTAGQVGYAIGLALLVPLGDRVSRRGLAAALLAATSLSLLVAGCAPSGAVLLIATGLAAATAVGAQVLVPFAAELSAPDHRARNISVVMSGVLLGGLLGRAASGALADTLGWRTVYWFTAAALAIMAVLVVRMLPRTEPSDLPQPSLPHYLRSTALLLRDLPALRRPVAVAAATMAGYSVQLSALTMLLSEAPYHWGPGRIGMFGLVGVIGLASMTFAARIVDRGHIRTVLIAGVALELVAWTVMIPAGSGQLSWLVVGMVLINLGQTAMLNAAQSASYELRPDARGRINAVFMTLFFAAGAIGSAVTPTVWAHGHWPGVCFLGATTAGVALLLATLRSRQAATATPTTSAKRPAR</sequence>
<dbReference type="EMBL" id="BAABJM010000002">
    <property type="protein sequence ID" value="GAA5050901.1"/>
    <property type="molecule type" value="Genomic_DNA"/>
</dbReference>
<feature type="transmembrane region" description="Helical" evidence="5">
    <location>
        <begin position="38"/>
        <end position="59"/>
    </location>
</feature>
<comment type="caution">
    <text evidence="7">The sequence shown here is derived from an EMBL/GenBank/DDBJ whole genome shotgun (WGS) entry which is preliminary data.</text>
</comment>
<protein>
    <submittedName>
        <fullName evidence="7">MFS transporter</fullName>
    </submittedName>
</protein>
<feature type="transmembrane region" description="Helical" evidence="5">
    <location>
        <begin position="159"/>
        <end position="178"/>
    </location>
</feature>
<gene>
    <name evidence="7" type="ORF">GCM10023318_21680</name>
</gene>
<feature type="domain" description="Major facilitator superfamily (MFS) profile" evidence="6">
    <location>
        <begin position="5"/>
        <end position="387"/>
    </location>
</feature>
<keyword evidence="4 5" id="KW-0472">Membrane</keyword>
<dbReference type="Gene3D" id="1.20.1250.20">
    <property type="entry name" value="MFS general substrate transporter like domains"/>
    <property type="match status" value="1"/>
</dbReference>
<feature type="transmembrane region" description="Helical" evidence="5">
    <location>
        <begin position="212"/>
        <end position="233"/>
    </location>
</feature>
<feature type="transmembrane region" description="Helical" evidence="5">
    <location>
        <begin position="71"/>
        <end position="87"/>
    </location>
</feature>
<feature type="transmembrane region" description="Helical" evidence="5">
    <location>
        <begin position="93"/>
        <end position="117"/>
    </location>
</feature>
<dbReference type="PROSITE" id="PS50850">
    <property type="entry name" value="MFS"/>
    <property type="match status" value="1"/>
</dbReference>
<feature type="transmembrane region" description="Helical" evidence="5">
    <location>
        <begin position="273"/>
        <end position="291"/>
    </location>
</feature>
<evidence type="ECO:0000256" key="2">
    <source>
        <dbReference type="ARBA" id="ARBA00022692"/>
    </source>
</evidence>
<evidence type="ECO:0000313" key="7">
    <source>
        <dbReference type="EMBL" id="GAA5050901.1"/>
    </source>
</evidence>
<dbReference type="Proteomes" id="UP001500603">
    <property type="component" value="Unassembled WGS sequence"/>
</dbReference>
<name>A0ABP9K6E6_9NOCA</name>
<keyword evidence="8" id="KW-1185">Reference proteome</keyword>
<reference evidence="8" key="1">
    <citation type="journal article" date="2019" name="Int. J. Syst. Evol. Microbiol.">
        <title>The Global Catalogue of Microorganisms (GCM) 10K type strain sequencing project: providing services to taxonomists for standard genome sequencing and annotation.</title>
        <authorList>
            <consortium name="The Broad Institute Genomics Platform"/>
            <consortium name="The Broad Institute Genome Sequencing Center for Infectious Disease"/>
            <person name="Wu L."/>
            <person name="Ma J."/>
        </authorList>
    </citation>
    <scope>NUCLEOTIDE SEQUENCE [LARGE SCALE GENOMIC DNA]</scope>
    <source>
        <strain evidence="8">JCM 18298</strain>
    </source>
</reference>
<dbReference type="InterPro" id="IPR036259">
    <property type="entry name" value="MFS_trans_sf"/>
</dbReference>
<evidence type="ECO:0000256" key="4">
    <source>
        <dbReference type="ARBA" id="ARBA00023136"/>
    </source>
</evidence>
<keyword evidence="2 5" id="KW-0812">Transmembrane</keyword>
<proteinExistence type="predicted"/>
<dbReference type="PANTHER" id="PTHR42910:SF1">
    <property type="entry name" value="MAJOR FACILITATOR SUPERFAMILY (MFS) PROFILE DOMAIN-CONTAINING PROTEIN"/>
    <property type="match status" value="1"/>
</dbReference>
<feature type="transmembrane region" description="Helical" evidence="5">
    <location>
        <begin position="335"/>
        <end position="355"/>
    </location>
</feature>
<evidence type="ECO:0000259" key="6">
    <source>
        <dbReference type="PROSITE" id="PS50850"/>
    </source>
</evidence>
<dbReference type="CDD" id="cd17324">
    <property type="entry name" value="MFS_NepI_like"/>
    <property type="match status" value="1"/>
</dbReference>
<dbReference type="SUPFAM" id="SSF103473">
    <property type="entry name" value="MFS general substrate transporter"/>
    <property type="match status" value="1"/>
</dbReference>
<feature type="transmembrane region" description="Helical" evidence="5">
    <location>
        <begin position="361"/>
        <end position="381"/>
    </location>
</feature>
<keyword evidence="3 5" id="KW-1133">Transmembrane helix</keyword>
<feature type="transmembrane region" description="Helical" evidence="5">
    <location>
        <begin position="129"/>
        <end position="147"/>
    </location>
</feature>